<dbReference type="EMBL" id="JACVVK020000038">
    <property type="protein sequence ID" value="KAK7500317.1"/>
    <property type="molecule type" value="Genomic_DNA"/>
</dbReference>
<comment type="similarity">
    <text evidence="1">Belongs to the PHAF1 family.</text>
</comment>
<comment type="caution">
    <text evidence="2">The sequence shown here is derived from an EMBL/GenBank/DDBJ whole genome shotgun (WGS) entry which is preliminary data.</text>
</comment>
<name>A0ABD0LLT8_9CAEN</name>
<organism evidence="2 3">
    <name type="scientific">Batillaria attramentaria</name>
    <dbReference type="NCBI Taxonomy" id="370345"/>
    <lineage>
        <taxon>Eukaryota</taxon>
        <taxon>Metazoa</taxon>
        <taxon>Spiralia</taxon>
        <taxon>Lophotrochozoa</taxon>
        <taxon>Mollusca</taxon>
        <taxon>Gastropoda</taxon>
        <taxon>Caenogastropoda</taxon>
        <taxon>Sorbeoconcha</taxon>
        <taxon>Cerithioidea</taxon>
        <taxon>Batillariidae</taxon>
        <taxon>Batillaria</taxon>
    </lineage>
</organism>
<sequence length="399" mass="45587">MLDLEVVPERSLGNEQWEFVLGMPFYQAVNILRRQDRSIKGVQVWYSDQNPLQMDLVLNLSQDGIRLIFDPVVQRLKIIEVNNMSKVKLKYCGVPFNTPQVRPTIEQIDQSFGATHPGVYIAEKQLFVLNFRGLSFDFPIDSKFEPKYAHGLGSLQFPNGASPVVARMCIYTGSSLNECRAPPLPVTCFHGNCFLECLEVLREHNGKVLDPRKKLVERIVRFGDSCQDVVSALGCPSKVFWKSEDKMKIHMPEAHKRVRSHSADYFYNYLTMGVDILIDASTHVVKKFILHTNYPGHFNFNMYCRCEFKLPVTLEKSKPRLSQGDEEDLVITAYSKWSDVQTLLLRPEQRPVILNRSSSTNTSNPFGSTFCYGVQDIIFEVMQNQQIASVTLYQPSQPS</sequence>
<protein>
    <submittedName>
        <fullName evidence="2">Uncharacterized protein</fullName>
    </submittedName>
</protein>
<keyword evidence="3" id="KW-1185">Reference proteome</keyword>
<dbReference type="Proteomes" id="UP001519460">
    <property type="component" value="Unassembled WGS sequence"/>
</dbReference>
<dbReference type="InterPro" id="IPR039156">
    <property type="entry name" value="PHAF1/BROMI"/>
</dbReference>
<reference evidence="2 3" key="1">
    <citation type="journal article" date="2023" name="Sci. Data">
        <title>Genome assembly of the Korean intertidal mud-creeper Batillaria attramentaria.</title>
        <authorList>
            <person name="Patra A.K."/>
            <person name="Ho P.T."/>
            <person name="Jun S."/>
            <person name="Lee S.J."/>
            <person name="Kim Y."/>
            <person name="Won Y.J."/>
        </authorList>
    </citation>
    <scope>NUCLEOTIDE SEQUENCE [LARGE SCALE GENOMIC DNA]</scope>
    <source>
        <strain evidence="2">Wonlab-2016</strain>
    </source>
</reference>
<dbReference type="PANTHER" id="PTHR13465:SF2">
    <property type="entry name" value="PHAGOSOME ASSEMBLY FACTOR 1"/>
    <property type="match status" value="1"/>
</dbReference>
<dbReference type="Pfam" id="PF03676">
    <property type="entry name" value="PHAF1"/>
    <property type="match status" value="1"/>
</dbReference>
<evidence type="ECO:0000313" key="3">
    <source>
        <dbReference type="Proteomes" id="UP001519460"/>
    </source>
</evidence>
<dbReference type="PANTHER" id="PTHR13465">
    <property type="entry name" value="UPF0183 PROTEIN"/>
    <property type="match status" value="1"/>
</dbReference>
<evidence type="ECO:0000256" key="1">
    <source>
        <dbReference type="ARBA" id="ARBA00024339"/>
    </source>
</evidence>
<dbReference type="InterPro" id="IPR005373">
    <property type="entry name" value="PHAF1"/>
</dbReference>
<accession>A0ABD0LLT8</accession>
<proteinExistence type="inferred from homology"/>
<dbReference type="AlphaFoldDB" id="A0ABD0LLT8"/>
<gene>
    <name evidence="2" type="ORF">BaRGS_00008540</name>
</gene>
<evidence type="ECO:0000313" key="2">
    <source>
        <dbReference type="EMBL" id="KAK7500317.1"/>
    </source>
</evidence>